<dbReference type="Proteomes" id="UP000295083">
    <property type="component" value="Unassembled WGS sequence"/>
</dbReference>
<dbReference type="InterPro" id="IPR050593">
    <property type="entry name" value="LovG"/>
</dbReference>
<comment type="similarity">
    <text evidence="1">Belongs to the LovG family.</text>
</comment>
<name>A0A4R8Q0X8_9PEZI</name>
<protein>
    <submittedName>
        <fullName evidence="4">Esterase citA</fullName>
    </submittedName>
</protein>
<dbReference type="GO" id="GO:0005634">
    <property type="term" value="C:nucleus"/>
    <property type="evidence" value="ECO:0007669"/>
    <property type="project" value="TreeGrafter"/>
</dbReference>
<sequence>MPSATSPPSAPDTTLHLPRILCLHGGGVNAAVFKVQCRALISRLKNHFRLVFVDGPFICAPHESIISVYGDYGPFRRWLRWLPEHQAVDAETASAEIHFQLRMAMDDDDALGATGEWVGLLGFSQGAKISASLMYTQQMLMQKYGKRITSAGGSANWRFGVLLAGRAPVIVLDDRIDLAPGVGDASEASVDFKDWPNGSGTDHMLKLPTIHVHGMKDPGLDQHRRLLKQYCAPGTTRLVEWDGNHRVVIKTKDVEAVARQILDLGAELGLVDETDIA</sequence>
<evidence type="ECO:0000256" key="2">
    <source>
        <dbReference type="ARBA" id="ARBA00022801"/>
    </source>
</evidence>
<keyword evidence="5" id="KW-1185">Reference proteome</keyword>
<dbReference type="PANTHER" id="PTHR48070:SF3">
    <property type="entry name" value="ESTERASE DBAE-RELATED"/>
    <property type="match status" value="1"/>
</dbReference>
<keyword evidence="2" id="KW-0378">Hydrolase</keyword>
<dbReference type="Gene3D" id="3.40.50.1820">
    <property type="entry name" value="alpha/beta hydrolase"/>
    <property type="match status" value="1"/>
</dbReference>
<comment type="caution">
    <text evidence="4">The sequence shown here is derived from an EMBL/GenBank/DDBJ whole genome shotgun (WGS) entry which is preliminary data.</text>
</comment>
<dbReference type="GO" id="GO:0005737">
    <property type="term" value="C:cytoplasm"/>
    <property type="evidence" value="ECO:0007669"/>
    <property type="project" value="TreeGrafter"/>
</dbReference>
<dbReference type="PANTHER" id="PTHR48070">
    <property type="entry name" value="ESTERASE OVCA2"/>
    <property type="match status" value="1"/>
</dbReference>
<dbReference type="EMBL" id="QAPG01000090">
    <property type="protein sequence ID" value="TDZ31911.1"/>
    <property type="molecule type" value="Genomic_DNA"/>
</dbReference>
<dbReference type="InterPro" id="IPR029058">
    <property type="entry name" value="AB_hydrolase_fold"/>
</dbReference>
<dbReference type="GO" id="GO:0044550">
    <property type="term" value="P:secondary metabolite biosynthetic process"/>
    <property type="evidence" value="ECO:0007669"/>
    <property type="project" value="TreeGrafter"/>
</dbReference>
<evidence type="ECO:0000313" key="5">
    <source>
        <dbReference type="Proteomes" id="UP000295083"/>
    </source>
</evidence>
<accession>A0A4R8Q0X8</accession>
<dbReference type="Pfam" id="PF03959">
    <property type="entry name" value="FSH1"/>
    <property type="match status" value="1"/>
</dbReference>
<feature type="domain" description="Serine hydrolase" evidence="3">
    <location>
        <begin position="18"/>
        <end position="254"/>
    </location>
</feature>
<dbReference type="GO" id="GO:0016787">
    <property type="term" value="F:hydrolase activity"/>
    <property type="evidence" value="ECO:0007669"/>
    <property type="project" value="UniProtKB-KW"/>
</dbReference>
<proteinExistence type="inferred from homology"/>
<dbReference type="AlphaFoldDB" id="A0A4R8Q0X8"/>
<evidence type="ECO:0000259" key="3">
    <source>
        <dbReference type="Pfam" id="PF03959"/>
    </source>
</evidence>
<organism evidence="4 5">
    <name type="scientific">Colletotrichum spinosum</name>
    <dbReference type="NCBI Taxonomy" id="1347390"/>
    <lineage>
        <taxon>Eukaryota</taxon>
        <taxon>Fungi</taxon>
        <taxon>Dikarya</taxon>
        <taxon>Ascomycota</taxon>
        <taxon>Pezizomycotina</taxon>
        <taxon>Sordariomycetes</taxon>
        <taxon>Hypocreomycetidae</taxon>
        <taxon>Glomerellales</taxon>
        <taxon>Glomerellaceae</taxon>
        <taxon>Colletotrichum</taxon>
        <taxon>Colletotrichum orbiculare species complex</taxon>
    </lineage>
</organism>
<evidence type="ECO:0000313" key="4">
    <source>
        <dbReference type="EMBL" id="TDZ31911.1"/>
    </source>
</evidence>
<dbReference type="SUPFAM" id="SSF53474">
    <property type="entry name" value="alpha/beta-Hydrolases"/>
    <property type="match status" value="1"/>
</dbReference>
<dbReference type="InterPro" id="IPR005645">
    <property type="entry name" value="FSH-like_dom"/>
</dbReference>
<evidence type="ECO:0000256" key="1">
    <source>
        <dbReference type="ARBA" id="ARBA00005863"/>
    </source>
</evidence>
<reference evidence="4 5" key="1">
    <citation type="submission" date="2018-11" db="EMBL/GenBank/DDBJ databases">
        <title>Genome sequence and assembly of Colletotrichum spinosum.</title>
        <authorList>
            <person name="Gan P."/>
            <person name="Shirasu K."/>
        </authorList>
    </citation>
    <scope>NUCLEOTIDE SEQUENCE [LARGE SCALE GENOMIC DNA]</scope>
    <source>
        <strain evidence="4 5">CBS 515.97</strain>
    </source>
</reference>
<gene>
    <name evidence="4" type="primary">citA</name>
    <name evidence="4" type="ORF">C8035_v000916</name>
</gene>